<keyword evidence="3" id="KW-1185">Reference proteome</keyword>
<keyword evidence="2" id="KW-0456">Lyase</keyword>
<dbReference type="Pfam" id="PF16363">
    <property type="entry name" value="GDP_Man_Dehyd"/>
    <property type="match status" value="1"/>
</dbReference>
<organism evidence="2 3">
    <name type="scientific">Balneatrix alpica</name>
    <dbReference type="NCBI Taxonomy" id="75684"/>
    <lineage>
        <taxon>Bacteria</taxon>
        <taxon>Pseudomonadati</taxon>
        <taxon>Pseudomonadota</taxon>
        <taxon>Gammaproteobacteria</taxon>
        <taxon>Oceanospirillales</taxon>
        <taxon>Balneatrichaceae</taxon>
        <taxon>Balneatrix</taxon>
    </lineage>
</organism>
<reference evidence="2 3" key="1">
    <citation type="submission" date="2024-09" db="EMBL/GenBank/DDBJ databases">
        <authorList>
            <person name="Sun Q."/>
            <person name="Mori K."/>
        </authorList>
    </citation>
    <scope>NUCLEOTIDE SEQUENCE [LARGE SCALE GENOMIC DNA]</scope>
    <source>
        <strain evidence="2 3">ATCC 51285</strain>
    </source>
</reference>
<dbReference type="InterPro" id="IPR016040">
    <property type="entry name" value="NAD(P)-bd_dom"/>
</dbReference>
<protein>
    <submittedName>
        <fullName evidence="2">GDP-mannose 4,6-dehydratase</fullName>
        <ecNumber evidence="2">4.2.1.47</ecNumber>
    </submittedName>
</protein>
<dbReference type="PROSITE" id="PS51257">
    <property type="entry name" value="PROKAR_LIPOPROTEIN"/>
    <property type="match status" value="1"/>
</dbReference>
<accession>A0ABV5ZEA6</accession>
<dbReference type="EMBL" id="JBHLZN010000005">
    <property type="protein sequence ID" value="MFB9887622.1"/>
    <property type="molecule type" value="Genomic_DNA"/>
</dbReference>
<evidence type="ECO:0000313" key="3">
    <source>
        <dbReference type="Proteomes" id="UP001589628"/>
    </source>
</evidence>
<dbReference type="PANTHER" id="PTHR43000">
    <property type="entry name" value="DTDP-D-GLUCOSE 4,6-DEHYDRATASE-RELATED"/>
    <property type="match status" value="1"/>
</dbReference>
<dbReference type="EC" id="4.2.1.47" evidence="2"/>
<dbReference type="RefSeq" id="WP_027312777.1">
    <property type="nucleotide sequence ID" value="NZ_JBHLZN010000005.1"/>
</dbReference>
<dbReference type="SUPFAM" id="SSF51735">
    <property type="entry name" value="NAD(P)-binding Rossmann-fold domains"/>
    <property type="match status" value="1"/>
</dbReference>
<evidence type="ECO:0000313" key="2">
    <source>
        <dbReference type="EMBL" id="MFB9887622.1"/>
    </source>
</evidence>
<dbReference type="InterPro" id="IPR036291">
    <property type="entry name" value="NAD(P)-bd_dom_sf"/>
</dbReference>
<evidence type="ECO:0000259" key="1">
    <source>
        <dbReference type="Pfam" id="PF16363"/>
    </source>
</evidence>
<dbReference type="GO" id="GO:0008446">
    <property type="term" value="F:GDP-mannose 4,6-dehydratase activity"/>
    <property type="evidence" value="ECO:0007669"/>
    <property type="project" value="UniProtKB-EC"/>
</dbReference>
<feature type="domain" description="NAD(P)-binding" evidence="1">
    <location>
        <begin position="8"/>
        <end position="310"/>
    </location>
</feature>
<dbReference type="Gene3D" id="3.40.50.720">
    <property type="entry name" value="NAD(P)-binding Rossmann-like Domain"/>
    <property type="match status" value="1"/>
</dbReference>
<comment type="caution">
    <text evidence="2">The sequence shown here is derived from an EMBL/GenBank/DDBJ whole genome shotgun (WGS) entry which is preliminary data.</text>
</comment>
<dbReference type="Gene3D" id="3.90.25.10">
    <property type="entry name" value="UDP-galactose 4-epimerase, domain 1"/>
    <property type="match status" value="1"/>
</dbReference>
<gene>
    <name evidence="2" type="ORF">ACFFLH_14465</name>
</gene>
<sequence length="332" mass="37388">MLSGQRLLVLGANSFAGSCLVKAALQAGMAVLGINRSAEKSAAFHPYRALPEASHYHFHQLDLNQDWPAIAALIQDWQPHYVVDLAGQGMVAESWQQPEQWYQTNVVSKARLLLLLKDLSSLKKYVRVSTPEVYGSTEQLIDERQPYSPSTPYAVSHAAIDMHLQAYFRQYDFPVVLTRFSNFYGPGQQLYRIIPRTMIYARLGKKLPLHGGGKAIRAFIYGEDVASALLAALAKGEPGQVYHFSTDSFVSIRELVERILALQGIPFASVVEVTEDRPGKDLRYLMSDQKARQELGWSETFSLKAGLEQTLAWVNTYWDDLIQQPLNYEHKP</sequence>
<name>A0ABV5ZEA6_9GAMM</name>
<dbReference type="Proteomes" id="UP001589628">
    <property type="component" value="Unassembled WGS sequence"/>
</dbReference>
<proteinExistence type="predicted"/>